<protein>
    <recommendedName>
        <fullName evidence="4">AAA+ ATPase domain-containing protein</fullName>
    </recommendedName>
</protein>
<dbReference type="Gene3D" id="3.40.50.300">
    <property type="entry name" value="P-loop containing nucleotide triphosphate hydrolases"/>
    <property type="match status" value="1"/>
</dbReference>
<dbReference type="CDD" id="cd00009">
    <property type="entry name" value="AAA"/>
    <property type="match status" value="1"/>
</dbReference>
<dbReference type="SMART" id="SM00382">
    <property type="entry name" value="AAA"/>
    <property type="match status" value="1"/>
</dbReference>
<dbReference type="EMBL" id="MN740407">
    <property type="protein sequence ID" value="QHU05098.1"/>
    <property type="molecule type" value="Genomic_DNA"/>
</dbReference>
<dbReference type="Pfam" id="PF00004">
    <property type="entry name" value="AAA"/>
    <property type="match status" value="1"/>
</dbReference>
<dbReference type="FunFam" id="3.40.50.300:FF:000216">
    <property type="entry name" value="Type VII secretion ATPase EccA"/>
    <property type="match status" value="1"/>
</dbReference>
<dbReference type="GO" id="GO:0016887">
    <property type="term" value="F:ATP hydrolysis activity"/>
    <property type="evidence" value="ECO:0007669"/>
    <property type="project" value="InterPro"/>
</dbReference>
<reference evidence="5" key="1">
    <citation type="journal article" date="2020" name="Nature">
        <title>Giant virus diversity and host interactions through global metagenomics.</title>
        <authorList>
            <person name="Schulz F."/>
            <person name="Roux S."/>
            <person name="Paez-Espino D."/>
            <person name="Jungbluth S."/>
            <person name="Walsh D.A."/>
            <person name="Denef V.J."/>
            <person name="McMahon K.D."/>
            <person name="Konstantinidis K.T."/>
            <person name="Eloe-Fadrosh E.A."/>
            <person name="Kyrpides N.C."/>
            <person name="Woyke T."/>
        </authorList>
    </citation>
    <scope>NUCLEOTIDE SEQUENCE</scope>
    <source>
        <strain evidence="5">GVMAG-M-3300027708-5</strain>
    </source>
</reference>
<evidence type="ECO:0000259" key="4">
    <source>
        <dbReference type="SMART" id="SM00382"/>
    </source>
</evidence>
<dbReference type="InterPro" id="IPR003959">
    <property type="entry name" value="ATPase_AAA_core"/>
</dbReference>
<name>A0A6C0JML1_9ZZZZ</name>
<dbReference type="PANTHER" id="PTHR43392:SF2">
    <property type="entry name" value="AAA-TYPE ATPASE FAMILY PROTEIN _ ANKYRIN REPEAT FAMILY PROTEIN"/>
    <property type="match status" value="1"/>
</dbReference>
<accession>A0A6C0JML1</accession>
<keyword evidence="3" id="KW-0067">ATP-binding</keyword>
<dbReference type="InterPro" id="IPR003593">
    <property type="entry name" value="AAA+_ATPase"/>
</dbReference>
<evidence type="ECO:0000256" key="2">
    <source>
        <dbReference type="ARBA" id="ARBA00022741"/>
    </source>
</evidence>
<keyword evidence="2" id="KW-0547">Nucleotide-binding</keyword>
<organism evidence="5">
    <name type="scientific">viral metagenome</name>
    <dbReference type="NCBI Taxonomy" id="1070528"/>
    <lineage>
        <taxon>unclassified sequences</taxon>
        <taxon>metagenomes</taxon>
        <taxon>organismal metagenomes</taxon>
    </lineage>
</organism>
<dbReference type="InterPro" id="IPR050773">
    <property type="entry name" value="CbxX/CfxQ_RuBisCO_ESX"/>
</dbReference>
<dbReference type="AlphaFoldDB" id="A0A6C0JML1"/>
<sequence>MSTRFIDFLDSYNTKIVYNELENNILNTIIQCHFIEANLSDPAFSGKKPVLPQKKIDISQNHFSYWHQAMDPEPFSLFQTKYSIWQTKHEADVNFLLSPNIKPKPRVIIDASMQTISDVISVIENTEYSENNEYNIDLKALCNIKSELIQLNSMIGMESMKKSVLEQLIYFVQELHVGKDKETSDFKHTVIYGPPGTGKTEIAKIIGKMYSKLGILKNNIFKKVTRNDLIAGYLGQTAIKTRKVIDECIGGVIFIDEAYSLANSEREDSYSKECLDILCESLSDHKNDLMVIIAGYEDELNDTFFRVNKGLESRFIWRFTMEEYNAKELLQIFKKKVLEIGWIFENETSIVEKWFEDKKANFKHFGRDMELLLTYVKIGHGRRVYGKDSELRKKITLEDMNHGHEVFLKNKRLKKEPAFMHGIYV</sequence>
<evidence type="ECO:0000313" key="5">
    <source>
        <dbReference type="EMBL" id="QHU05098.1"/>
    </source>
</evidence>
<dbReference type="PRINTS" id="PR00819">
    <property type="entry name" value="CBXCFQXSUPER"/>
</dbReference>
<comment type="similarity">
    <text evidence="1">Belongs to the CbxX/CfxQ family.</text>
</comment>
<feature type="domain" description="AAA+ ATPase" evidence="4">
    <location>
        <begin position="185"/>
        <end position="329"/>
    </location>
</feature>
<evidence type="ECO:0000256" key="3">
    <source>
        <dbReference type="ARBA" id="ARBA00022840"/>
    </source>
</evidence>
<proteinExistence type="inferred from homology"/>
<dbReference type="InterPro" id="IPR000641">
    <property type="entry name" value="CbxX/CfxQ"/>
</dbReference>
<dbReference type="SUPFAM" id="SSF52540">
    <property type="entry name" value="P-loop containing nucleoside triphosphate hydrolases"/>
    <property type="match status" value="1"/>
</dbReference>
<dbReference type="PANTHER" id="PTHR43392">
    <property type="entry name" value="AAA-TYPE ATPASE FAMILY PROTEIN / ANKYRIN REPEAT FAMILY PROTEIN"/>
    <property type="match status" value="1"/>
</dbReference>
<dbReference type="GO" id="GO:0005524">
    <property type="term" value="F:ATP binding"/>
    <property type="evidence" value="ECO:0007669"/>
    <property type="project" value="UniProtKB-KW"/>
</dbReference>
<evidence type="ECO:0000256" key="1">
    <source>
        <dbReference type="ARBA" id="ARBA00010378"/>
    </source>
</evidence>
<dbReference type="InterPro" id="IPR027417">
    <property type="entry name" value="P-loop_NTPase"/>
</dbReference>